<dbReference type="EMBL" id="MPDK01000001">
    <property type="protein sequence ID" value="PWI59075.1"/>
    <property type="molecule type" value="Genomic_DNA"/>
</dbReference>
<keyword evidence="8" id="KW-1185">Reference proteome</keyword>
<dbReference type="InterPro" id="IPR000092">
    <property type="entry name" value="Polyprenyl_synt"/>
</dbReference>
<evidence type="ECO:0000256" key="1">
    <source>
        <dbReference type="ARBA" id="ARBA00001946"/>
    </source>
</evidence>
<evidence type="ECO:0000256" key="6">
    <source>
        <dbReference type="RuleBase" id="RU004466"/>
    </source>
</evidence>
<dbReference type="SFLD" id="SFLDS00005">
    <property type="entry name" value="Isoprenoid_Synthase_Type_I"/>
    <property type="match status" value="1"/>
</dbReference>
<proteinExistence type="inferred from homology"/>
<sequence length="321" mass="35485">MVVADLYADLELDLAYVEERLRDQLRSSQPALEHAAIHLLQAGGKRLRPVFVLLAGKFGDYDIHRLEKVAVGLELIHMATLVHDDVIDNAETRRGNPTVKAHFGNRVAMYTGDFIFAQALSVLSGISQPRAHHILSIAIERMCVGEIEQIRDLYSLQQSFRNYLKRIRRKTALLIEMSCALGAIVSDSDSNVVSTLRRFGYYAGMAFQITDDILDFTASAERLGKPIGGDLRQGNITIPVLFALQDAKRNAELNQLISPTQTPDQVSRAIAIVKESGGITSAQDLADRYLQKAECALASLPSSPARDSLMELAKFVGKRDH</sequence>
<keyword evidence="3 6" id="KW-0808">Transferase</keyword>
<name>A0A2U3DCV5_SULT2</name>
<keyword evidence="5" id="KW-0460">Magnesium</keyword>
<dbReference type="AlphaFoldDB" id="A0A2U3DCV5"/>
<organism evidence="7 8">
    <name type="scientific">Sulfoacidibacillus thermotolerans</name>
    <name type="common">Acidibacillus sulfuroxidans</name>
    <dbReference type="NCBI Taxonomy" id="1765684"/>
    <lineage>
        <taxon>Bacteria</taxon>
        <taxon>Bacillati</taxon>
        <taxon>Bacillota</taxon>
        <taxon>Bacilli</taxon>
        <taxon>Bacillales</taxon>
        <taxon>Alicyclobacillaceae</taxon>
        <taxon>Sulfoacidibacillus</taxon>
    </lineage>
</organism>
<dbReference type="InterPro" id="IPR008949">
    <property type="entry name" value="Isoprenoid_synthase_dom_sf"/>
</dbReference>
<evidence type="ECO:0000256" key="5">
    <source>
        <dbReference type="ARBA" id="ARBA00022842"/>
    </source>
</evidence>
<dbReference type="Proteomes" id="UP000245380">
    <property type="component" value="Unassembled WGS sequence"/>
</dbReference>
<protein>
    <submittedName>
        <fullName evidence="7">Heptaprenyl diphosphate synthase</fullName>
    </submittedName>
</protein>
<dbReference type="CDD" id="cd00685">
    <property type="entry name" value="Trans_IPPS_HT"/>
    <property type="match status" value="1"/>
</dbReference>
<evidence type="ECO:0000256" key="3">
    <source>
        <dbReference type="ARBA" id="ARBA00022679"/>
    </source>
</evidence>
<dbReference type="GO" id="GO:0046872">
    <property type="term" value="F:metal ion binding"/>
    <property type="evidence" value="ECO:0007669"/>
    <property type="project" value="UniProtKB-KW"/>
</dbReference>
<evidence type="ECO:0000313" key="8">
    <source>
        <dbReference type="Proteomes" id="UP000245380"/>
    </source>
</evidence>
<dbReference type="PANTHER" id="PTHR12001:SF69">
    <property type="entry name" value="ALL TRANS-POLYPRENYL-DIPHOSPHATE SYNTHASE PDSS1"/>
    <property type="match status" value="1"/>
</dbReference>
<evidence type="ECO:0000256" key="4">
    <source>
        <dbReference type="ARBA" id="ARBA00022723"/>
    </source>
</evidence>
<dbReference type="SFLD" id="SFLDG01017">
    <property type="entry name" value="Polyprenyl_Transferase_Like"/>
    <property type="match status" value="1"/>
</dbReference>
<dbReference type="GO" id="GO:0008299">
    <property type="term" value="P:isoprenoid biosynthetic process"/>
    <property type="evidence" value="ECO:0007669"/>
    <property type="project" value="InterPro"/>
</dbReference>
<comment type="similarity">
    <text evidence="2 6">Belongs to the FPP/GGPP synthase family.</text>
</comment>
<keyword evidence="4" id="KW-0479">Metal-binding</keyword>
<reference evidence="7 8" key="1">
    <citation type="submission" date="2016-11" db="EMBL/GenBank/DDBJ databases">
        <title>Comparative genomics of Acidibacillus ferroxidans species.</title>
        <authorList>
            <person name="Oliveira G."/>
            <person name="Nunes G."/>
            <person name="Oliveira R."/>
            <person name="Araujo F."/>
            <person name="Salim A."/>
            <person name="Scholte L."/>
            <person name="Morais D."/>
            <person name="Nancucheo I."/>
            <person name="Johnson D.B."/>
            <person name="Grail B."/>
            <person name="Bittencourt J."/>
            <person name="Valadares R."/>
        </authorList>
    </citation>
    <scope>NUCLEOTIDE SEQUENCE [LARGE SCALE GENOMIC DNA]</scope>
    <source>
        <strain evidence="7 8">Y002</strain>
    </source>
</reference>
<gene>
    <name evidence="7" type="ORF">BM613_00230</name>
</gene>
<dbReference type="InterPro" id="IPR033749">
    <property type="entry name" value="Polyprenyl_synt_CS"/>
</dbReference>
<accession>A0A2U3DCV5</accession>
<comment type="caution">
    <text evidence="7">The sequence shown here is derived from an EMBL/GenBank/DDBJ whole genome shotgun (WGS) entry which is preliminary data.</text>
</comment>
<evidence type="ECO:0000313" key="7">
    <source>
        <dbReference type="EMBL" id="PWI59075.1"/>
    </source>
</evidence>
<evidence type="ECO:0000256" key="2">
    <source>
        <dbReference type="ARBA" id="ARBA00006706"/>
    </source>
</evidence>
<dbReference type="GO" id="GO:0004659">
    <property type="term" value="F:prenyltransferase activity"/>
    <property type="evidence" value="ECO:0007669"/>
    <property type="project" value="InterPro"/>
</dbReference>
<dbReference type="SUPFAM" id="SSF48576">
    <property type="entry name" value="Terpenoid synthases"/>
    <property type="match status" value="1"/>
</dbReference>
<dbReference type="RefSeq" id="WP_109429156.1">
    <property type="nucleotide sequence ID" value="NZ_MPDK01000001.1"/>
</dbReference>
<comment type="cofactor">
    <cofactor evidence="1">
        <name>Mg(2+)</name>
        <dbReference type="ChEBI" id="CHEBI:18420"/>
    </cofactor>
</comment>
<dbReference type="PROSITE" id="PS00723">
    <property type="entry name" value="POLYPRENYL_SYNTHASE_1"/>
    <property type="match status" value="1"/>
</dbReference>
<dbReference type="PANTHER" id="PTHR12001">
    <property type="entry name" value="GERANYLGERANYL PYROPHOSPHATE SYNTHASE"/>
    <property type="match status" value="1"/>
</dbReference>
<dbReference type="Pfam" id="PF00348">
    <property type="entry name" value="polyprenyl_synt"/>
    <property type="match status" value="1"/>
</dbReference>
<dbReference type="OrthoDB" id="9805316at2"/>
<dbReference type="Gene3D" id="1.10.600.10">
    <property type="entry name" value="Farnesyl Diphosphate Synthase"/>
    <property type="match status" value="1"/>
</dbReference>